<evidence type="ECO:0000256" key="4">
    <source>
        <dbReference type="ARBA" id="ARBA00022825"/>
    </source>
</evidence>
<evidence type="ECO:0000256" key="5">
    <source>
        <dbReference type="ARBA" id="ARBA00022840"/>
    </source>
</evidence>
<dbReference type="PROSITE" id="PS51786">
    <property type="entry name" value="LON_PROTEOLYTIC"/>
    <property type="match status" value="1"/>
</dbReference>
<reference evidence="17 18" key="1">
    <citation type="journal article" date="2013" name="Genome Announc.">
        <title>Complete Genome Sequence of Mycoplasma hyorhinis Strain SK76.</title>
        <authorList>
            <person name="Goodison S."/>
            <person name="Urquidi V."/>
            <person name="Kumar D."/>
            <person name="Reyes L."/>
            <person name="Rosser C.J."/>
        </authorList>
    </citation>
    <scope>NUCLEOTIDE SEQUENCE [LARGE SCALE GENOMIC DNA]</scope>
    <source>
        <strain evidence="17 18">SK76</strain>
    </source>
</reference>
<dbReference type="Gene3D" id="3.40.50.300">
    <property type="entry name" value="P-loop containing nucleotide triphosphate hydrolases"/>
    <property type="match status" value="1"/>
</dbReference>
<dbReference type="Gene3D" id="1.10.8.60">
    <property type="match status" value="1"/>
</dbReference>
<dbReference type="InterPro" id="IPR003593">
    <property type="entry name" value="AAA+_ATPase"/>
</dbReference>
<dbReference type="InterPro" id="IPR020568">
    <property type="entry name" value="Ribosomal_Su5_D2-typ_SF"/>
</dbReference>
<dbReference type="Pfam" id="PF05362">
    <property type="entry name" value="Lon_C"/>
    <property type="match status" value="1"/>
</dbReference>
<dbReference type="SUPFAM" id="SSF52540">
    <property type="entry name" value="P-loop containing nucleoside triphosphate hydrolases"/>
    <property type="match status" value="1"/>
</dbReference>
<dbReference type="RefSeq" id="WP_015084265.1">
    <property type="nucleotide sequence ID" value="NC_019552.1"/>
</dbReference>
<dbReference type="AlphaFoldDB" id="A0AAI8AND5"/>
<dbReference type="SUPFAM" id="SSF54211">
    <property type="entry name" value="Ribosomal protein S5 domain 2-like"/>
    <property type="match status" value="1"/>
</dbReference>
<dbReference type="Gene3D" id="1.20.58.1480">
    <property type="match status" value="1"/>
</dbReference>
<keyword evidence="3 12" id="KW-0378">Hydrolase</keyword>
<dbReference type="GO" id="GO:0016887">
    <property type="term" value="F:ATP hydrolysis activity"/>
    <property type="evidence" value="ECO:0007669"/>
    <property type="project" value="InterPro"/>
</dbReference>
<dbReference type="PRINTS" id="PR00830">
    <property type="entry name" value="ENDOLAPTASE"/>
</dbReference>
<evidence type="ECO:0000256" key="9">
    <source>
        <dbReference type="ARBA" id="ARBA00053875"/>
    </source>
</evidence>
<proteinExistence type="inferred from homology"/>
<dbReference type="GO" id="GO:0005524">
    <property type="term" value="F:ATP binding"/>
    <property type="evidence" value="ECO:0007669"/>
    <property type="project" value="UniProtKB-KW"/>
</dbReference>
<feature type="active site" evidence="13 15">
    <location>
        <position position="765"/>
    </location>
</feature>
<dbReference type="Gene3D" id="3.30.230.10">
    <property type="match status" value="1"/>
</dbReference>
<evidence type="ECO:0000256" key="8">
    <source>
        <dbReference type="ARBA" id="ARBA00050665"/>
    </source>
</evidence>
<dbReference type="GO" id="GO:0004176">
    <property type="term" value="F:ATP-dependent peptidase activity"/>
    <property type="evidence" value="ECO:0007669"/>
    <property type="project" value="UniProtKB-UniRule"/>
</dbReference>
<evidence type="ECO:0000256" key="10">
    <source>
        <dbReference type="ARBA" id="ARBA00066743"/>
    </source>
</evidence>
<protein>
    <recommendedName>
        <fullName evidence="11 12">Lon protease</fullName>
        <ecNumber evidence="10 12">3.4.21.53</ecNumber>
    </recommendedName>
</protein>
<evidence type="ECO:0000256" key="2">
    <source>
        <dbReference type="ARBA" id="ARBA00022741"/>
    </source>
</evidence>
<evidence type="ECO:0000256" key="12">
    <source>
        <dbReference type="PIRNR" id="PIRNR001174"/>
    </source>
</evidence>
<dbReference type="GO" id="GO:0004252">
    <property type="term" value="F:serine-type endopeptidase activity"/>
    <property type="evidence" value="ECO:0007669"/>
    <property type="project" value="UniProtKB-UniRule"/>
</dbReference>
<dbReference type="GO" id="GO:0006508">
    <property type="term" value="P:proteolysis"/>
    <property type="evidence" value="ECO:0007669"/>
    <property type="project" value="UniProtKB-KW"/>
</dbReference>
<dbReference type="InterPro" id="IPR027065">
    <property type="entry name" value="Lon_Prtase"/>
</dbReference>
<name>A0AAI8AND5_MESHY</name>
<evidence type="ECO:0000259" key="16">
    <source>
        <dbReference type="PROSITE" id="PS51786"/>
    </source>
</evidence>
<evidence type="ECO:0000313" key="18">
    <source>
        <dbReference type="Proteomes" id="UP000009399"/>
    </source>
</evidence>
<dbReference type="InterPro" id="IPR003959">
    <property type="entry name" value="ATPase_AAA_core"/>
</dbReference>
<evidence type="ECO:0000313" key="17">
    <source>
        <dbReference type="EMBL" id="AFX74551.1"/>
    </source>
</evidence>
<evidence type="ECO:0000256" key="1">
    <source>
        <dbReference type="ARBA" id="ARBA00022670"/>
    </source>
</evidence>
<dbReference type="SMART" id="SM00382">
    <property type="entry name" value="AAA"/>
    <property type="match status" value="1"/>
</dbReference>
<keyword evidence="2 12" id="KW-0547">Nucleotide-binding</keyword>
<keyword evidence="6" id="KW-0346">Stress response</keyword>
<keyword evidence="1 12" id="KW-0645">Protease</keyword>
<dbReference type="FunFam" id="3.40.50.300:FF:000021">
    <property type="entry name" value="Lon protease homolog"/>
    <property type="match status" value="1"/>
</dbReference>
<dbReference type="EMBL" id="CP003914">
    <property type="protein sequence ID" value="AFX74551.1"/>
    <property type="molecule type" value="Genomic_DNA"/>
</dbReference>
<feature type="active site" evidence="13 15">
    <location>
        <position position="808"/>
    </location>
</feature>
<sequence>MTTKAKKTTNQKFKFIVESKKIYFPRVADATANTKLEIGVIPFLSSKTVTNKRSLDILQAIRNDSPNGTLLGQELVIAYSVPPHPSVISSLDDLLKLASLVKIVSEKIVKDSKGQISSIVIEFEVLQKVSIINIEKDQEGIHFIDAIVKPVKEFVSPEALDIDHIVKFTSFLAQDNIKIRLSLVSTDVNSLYDLQKLIDEELQTPNQILINAVVGAASHESFTLLESYNIFELNNFVDKMKLIIKYRKYRHLFRMLDKEIDQMMKSNLDKQQTEFILREKIKTIRQKLGDDQHYDNQLLQTLKTDKAKAKFPQDVITTVINESRRIKGMMSTSPESNISKTYIDTIMALPWRQVSLDHLNLEEAKVALSKKHYGLNEVKDRIFEYLATLINRKQKFENEKDSNNLSFVEGNLAIDSNLFSTKKNNELNNYSQMPILTLVGPPGTGKTSIAKSIADAIGKKFVKISLGGLRDESEIRGHRRTYVGALPGKIIQAIKKAGVSNPLILLDEIDKMSSDFKGDPASAMLEVLDPEQNKFFQDHYLEMEYDLSQVMFVATANYISDIPEALIDRVELLELSSYTFLEKIEIVKHHLLPQVIFENLLDKKHFKINNKTIEFIIRSYTLESGVRQLKRVLEKIARKIIMLLLDKKIEEKEEFVVDEEQVVKLLGRIKYTSEEKENTSHIGSVTGLAYTSVGGSTLQIEVTCVPGKGDIKLTGRLKDVMQESAQIALTYVRANAEKFGIDFDFDNNQIHIHVPEGAVPKDGPSAGITFTTAIISALAKKRVSSKVAMTGEITLRGKVLEIGGLKEKSLGAYKKGIKTIYIPKNNEKNLVDIPEEVKKQIRFVAVEKYDQIYQELFESKLVTS</sequence>
<comment type="catalytic activity">
    <reaction evidence="8 12 15">
        <text>Hydrolysis of proteins in presence of ATP.</text>
        <dbReference type="EC" id="3.4.21.53"/>
    </reaction>
</comment>
<keyword evidence="5 12" id="KW-0067">ATP-binding</keyword>
<dbReference type="Pfam" id="PF22667">
    <property type="entry name" value="Lon_lid"/>
    <property type="match status" value="1"/>
</dbReference>
<evidence type="ECO:0000256" key="3">
    <source>
        <dbReference type="ARBA" id="ARBA00022801"/>
    </source>
</evidence>
<feature type="domain" description="Lon proteolytic" evidence="16">
    <location>
        <begin position="679"/>
        <end position="859"/>
    </location>
</feature>
<dbReference type="EC" id="3.4.21.53" evidence="10 12"/>
<feature type="binding site" evidence="14">
    <location>
        <begin position="440"/>
        <end position="447"/>
    </location>
    <ligand>
        <name>ATP</name>
        <dbReference type="ChEBI" id="CHEBI:30616"/>
    </ligand>
</feature>
<dbReference type="CDD" id="cd19500">
    <property type="entry name" value="RecA-like_Lon"/>
    <property type="match status" value="1"/>
</dbReference>
<dbReference type="InterPro" id="IPR008269">
    <property type="entry name" value="Lon_proteolytic"/>
</dbReference>
<dbReference type="Proteomes" id="UP000009399">
    <property type="component" value="Chromosome"/>
</dbReference>
<dbReference type="Gene3D" id="1.20.5.5270">
    <property type="match status" value="1"/>
</dbReference>
<organism evidence="17 18">
    <name type="scientific">Mesomycoplasma hyorhinis SK76</name>
    <dbReference type="NCBI Taxonomy" id="1118964"/>
    <lineage>
        <taxon>Bacteria</taxon>
        <taxon>Bacillati</taxon>
        <taxon>Mycoplasmatota</taxon>
        <taxon>Mycoplasmoidales</taxon>
        <taxon>Metamycoplasmataceae</taxon>
        <taxon>Mesomycoplasma</taxon>
    </lineage>
</organism>
<evidence type="ECO:0000256" key="6">
    <source>
        <dbReference type="ARBA" id="ARBA00023016"/>
    </source>
</evidence>
<dbReference type="InterPro" id="IPR004815">
    <property type="entry name" value="Lon_bac/euk-typ"/>
</dbReference>
<dbReference type="GO" id="GO:0005737">
    <property type="term" value="C:cytoplasm"/>
    <property type="evidence" value="ECO:0007669"/>
    <property type="project" value="UniProtKB-SubCell"/>
</dbReference>
<dbReference type="InterPro" id="IPR027417">
    <property type="entry name" value="P-loop_NTPase"/>
</dbReference>
<dbReference type="PIRSF" id="PIRSF001174">
    <property type="entry name" value="Lon_proteas"/>
    <property type="match status" value="1"/>
</dbReference>
<evidence type="ECO:0000256" key="7">
    <source>
        <dbReference type="ARBA" id="ARBA00026070"/>
    </source>
</evidence>
<comment type="function">
    <text evidence="9">ATP-dependent serine protease that mediates the selective degradation of mutant and abnormal proteins as well as certain short-lived regulatory proteins. Required for cellular homeostasis and for survival from DNA damage and developmental changes induced by stress. Degrades polypeptides processively to yield small peptide fragments that are 5 to 10 amino acids long. Binds to DNA in a double-stranded, site-specific manner.</text>
</comment>
<comment type="subcellular location">
    <subcellularLocation>
        <location evidence="12">Cytoplasm</location>
    </subcellularLocation>
</comment>
<dbReference type="KEGG" id="mhs:MOS_648"/>
<evidence type="ECO:0000256" key="11">
    <source>
        <dbReference type="ARBA" id="ARBA00071934"/>
    </source>
</evidence>
<dbReference type="InterPro" id="IPR054594">
    <property type="entry name" value="Lon_lid"/>
</dbReference>
<accession>A0AAI8AND5</accession>
<evidence type="ECO:0000256" key="14">
    <source>
        <dbReference type="PIRSR" id="PIRSR001174-2"/>
    </source>
</evidence>
<evidence type="ECO:0000256" key="13">
    <source>
        <dbReference type="PIRSR" id="PIRSR001174-1"/>
    </source>
</evidence>
<dbReference type="NCBIfam" id="TIGR00763">
    <property type="entry name" value="lon"/>
    <property type="match status" value="1"/>
</dbReference>
<gene>
    <name evidence="17" type="ORF">MOS_648</name>
</gene>
<dbReference type="PANTHER" id="PTHR10046">
    <property type="entry name" value="ATP DEPENDENT LON PROTEASE FAMILY MEMBER"/>
    <property type="match status" value="1"/>
</dbReference>
<keyword evidence="12" id="KW-0963">Cytoplasm</keyword>
<evidence type="ECO:0000256" key="15">
    <source>
        <dbReference type="PROSITE-ProRule" id="PRU01122"/>
    </source>
</evidence>
<dbReference type="GO" id="GO:0030163">
    <property type="term" value="P:protein catabolic process"/>
    <property type="evidence" value="ECO:0007669"/>
    <property type="project" value="InterPro"/>
</dbReference>
<comment type="similarity">
    <text evidence="12 15">Belongs to the peptidase S16 family.</text>
</comment>
<dbReference type="Pfam" id="PF00004">
    <property type="entry name" value="AAA"/>
    <property type="match status" value="1"/>
</dbReference>
<keyword evidence="4 12" id="KW-0720">Serine protease</keyword>
<dbReference type="InterPro" id="IPR014721">
    <property type="entry name" value="Ribsml_uS5_D2-typ_fold_subgr"/>
</dbReference>
<comment type="subunit">
    <text evidence="7 12">Homohexamer. Organized in a ring with a central cavity.</text>
</comment>